<evidence type="ECO:0000256" key="1">
    <source>
        <dbReference type="SAM" id="Phobius"/>
    </source>
</evidence>
<protein>
    <submittedName>
        <fullName evidence="2">Uncharacterized protein</fullName>
    </submittedName>
</protein>
<feature type="transmembrane region" description="Helical" evidence="1">
    <location>
        <begin position="7"/>
        <end position="29"/>
    </location>
</feature>
<evidence type="ECO:0000313" key="2">
    <source>
        <dbReference type="EMBL" id="EHF01152.1"/>
    </source>
</evidence>
<accession>G5HBR7</accession>
<organism evidence="2 3">
    <name type="scientific">[Clostridium] citroniae WAL-17108</name>
    <dbReference type="NCBI Taxonomy" id="742733"/>
    <lineage>
        <taxon>Bacteria</taxon>
        <taxon>Bacillati</taxon>
        <taxon>Bacillota</taxon>
        <taxon>Clostridia</taxon>
        <taxon>Lachnospirales</taxon>
        <taxon>Lachnospiraceae</taxon>
        <taxon>Enterocloster</taxon>
    </lineage>
</organism>
<sequence>MTNKKWRMLACICIFAPISIEIALFIITYLTDMNFGYLGFFSILVPVFLLTAHLISKYKIKED</sequence>
<dbReference type="RefSeq" id="WP_007857873.1">
    <property type="nucleotide sequence ID" value="NZ_JH376420.1"/>
</dbReference>
<gene>
    <name evidence="2" type="ORF">HMPREF9469_00029</name>
</gene>
<proteinExistence type="predicted"/>
<dbReference type="PATRIC" id="fig|742733.3.peg.30"/>
<dbReference type="Proteomes" id="UP000003763">
    <property type="component" value="Unassembled WGS sequence"/>
</dbReference>
<comment type="caution">
    <text evidence="2">The sequence shown here is derived from an EMBL/GenBank/DDBJ whole genome shotgun (WGS) entry which is preliminary data.</text>
</comment>
<dbReference type="HOGENOM" id="CLU_2877859_0_0_9"/>
<keyword evidence="1" id="KW-1133">Transmembrane helix</keyword>
<dbReference type="AlphaFoldDB" id="G5HBR7"/>
<reference evidence="2 3" key="1">
    <citation type="submission" date="2011-08" db="EMBL/GenBank/DDBJ databases">
        <title>The Genome Sequence of Clostridium citroniae WAL-17108.</title>
        <authorList>
            <consortium name="The Broad Institute Genome Sequencing Platform"/>
            <person name="Earl A."/>
            <person name="Ward D."/>
            <person name="Feldgarden M."/>
            <person name="Gevers D."/>
            <person name="Finegold S.M."/>
            <person name="Summanen P.H."/>
            <person name="Molitoris D.R."/>
            <person name="Vaisanen M.L."/>
            <person name="Daigneault M."/>
            <person name="Allen-Vercoe E."/>
            <person name="Young S.K."/>
            <person name="Zeng Q."/>
            <person name="Gargeya S."/>
            <person name="Fitzgerald M."/>
            <person name="Haas B."/>
            <person name="Abouelleil A."/>
            <person name="Alvarado L."/>
            <person name="Arachchi H.M."/>
            <person name="Berlin A."/>
            <person name="Brown A."/>
            <person name="Chapman S.B."/>
            <person name="Chen Z."/>
            <person name="Dunbar C."/>
            <person name="Freedman E."/>
            <person name="Gearin G."/>
            <person name="Gellesch M."/>
            <person name="Goldberg J."/>
            <person name="Griggs A."/>
            <person name="Gujja S."/>
            <person name="Heiman D."/>
            <person name="Howarth C."/>
            <person name="Larson L."/>
            <person name="Lui A."/>
            <person name="MacDonald P.J.P."/>
            <person name="Montmayeur A."/>
            <person name="Murphy C."/>
            <person name="Neiman D."/>
            <person name="Pearson M."/>
            <person name="Priest M."/>
            <person name="Roberts A."/>
            <person name="Saif S."/>
            <person name="Shea T."/>
            <person name="Shenoy N."/>
            <person name="Sisk P."/>
            <person name="Stolte C."/>
            <person name="Sykes S."/>
            <person name="Wortman J."/>
            <person name="Nusbaum C."/>
            <person name="Birren B."/>
        </authorList>
    </citation>
    <scope>NUCLEOTIDE SEQUENCE [LARGE SCALE GENOMIC DNA]</scope>
    <source>
        <strain evidence="2 3">WAL-17108</strain>
    </source>
</reference>
<name>G5HBR7_9FIRM</name>
<feature type="transmembrane region" description="Helical" evidence="1">
    <location>
        <begin position="35"/>
        <end position="55"/>
    </location>
</feature>
<dbReference type="EMBL" id="ADLJ01000001">
    <property type="protein sequence ID" value="EHF01152.1"/>
    <property type="molecule type" value="Genomic_DNA"/>
</dbReference>
<evidence type="ECO:0000313" key="3">
    <source>
        <dbReference type="Proteomes" id="UP000003763"/>
    </source>
</evidence>
<keyword evidence="1" id="KW-0472">Membrane</keyword>
<keyword evidence="1" id="KW-0812">Transmembrane</keyword>